<comment type="subunit">
    <text evidence="10">Homodimer.</text>
</comment>
<reference evidence="13 14" key="1">
    <citation type="submission" date="2018-02" db="EMBL/GenBank/DDBJ databases">
        <title>Genome sequence of Desulfovibrio carbinolicus DSM 3852.</title>
        <authorList>
            <person name="Wilbanks E."/>
            <person name="Skennerton C.T."/>
            <person name="Orphan V.J."/>
        </authorList>
    </citation>
    <scope>NUCLEOTIDE SEQUENCE [LARGE SCALE GENOMIC DNA]</scope>
    <source>
        <strain evidence="13 14">DSM 3852</strain>
    </source>
</reference>
<accession>A0A4P6HM95</accession>
<dbReference type="GO" id="GO:0005737">
    <property type="term" value="C:cytoplasm"/>
    <property type="evidence" value="ECO:0007669"/>
    <property type="project" value="UniProtKB-SubCell"/>
</dbReference>
<dbReference type="Proteomes" id="UP000293296">
    <property type="component" value="Chromosome"/>
</dbReference>
<dbReference type="OrthoDB" id="9815506at2"/>
<keyword evidence="6 10" id="KW-0443">Lipid metabolism</keyword>
<protein>
    <recommendedName>
        <fullName evidence="10">Beta-ketoacyl-[acyl-carrier-protein] synthase III</fullName>
        <shortName evidence="10">Beta-ketoacyl-ACP synthase III</shortName>
        <shortName evidence="10">KAS III</shortName>
        <ecNumber evidence="10">2.3.1.180</ecNumber>
    </recommendedName>
    <alternativeName>
        <fullName evidence="10">3-oxoacyl-[acyl-carrier-protein] synthase 3</fullName>
    </alternativeName>
    <alternativeName>
        <fullName evidence="10">3-oxoacyl-[acyl-carrier-protein] synthase III</fullName>
    </alternativeName>
</protein>
<feature type="domain" description="Beta-ketoacyl-[acyl-carrier-protein] synthase III C-terminal" evidence="11">
    <location>
        <begin position="242"/>
        <end position="329"/>
    </location>
</feature>
<dbReference type="InterPro" id="IPR016039">
    <property type="entry name" value="Thiolase-like"/>
</dbReference>
<keyword evidence="9 10" id="KW-0012">Acyltransferase</keyword>
<dbReference type="UniPathway" id="UPA00094"/>
<dbReference type="AlphaFoldDB" id="A0A4P6HM95"/>
<keyword evidence="4 10" id="KW-0808">Transferase</keyword>
<keyword evidence="7 10" id="KW-0275">Fatty acid biosynthesis</keyword>
<comment type="similarity">
    <text evidence="1 10">Belongs to the thiolase-like superfamily. FabH family.</text>
</comment>
<dbReference type="Pfam" id="PF08541">
    <property type="entry name" value="ACP_syn_III_C"/>
    <property type="match status" value="1"/>
</dbReference>
<keyword evidence="5 10" id="KW-0276">Fatty acid metabolism</keyword>
<sequence length="330" mass="34979">MTHTARIRGMGYYAPEKVLTNADLEKIVETSDEWITTRTGIKERHIAAPGETVSDMGAKAAQAALADAGMDANELTHIFLYTVTPDFYTPSAACLMQEKLGIRGKVAQDVNAACCGYIYGLEMARAVIALRPESKVLVAAAEVLTSRTNWADRRTCVLFGDAAAACVVTADAPPLGKAAVIDALLSSDGSLGHLLTIKGGGSGHPYKLGDAIDEDFFLQMNGPEVFKHAVRSMANVGRDLMAAHGLTRDDIDLFIPHQANLRIMEAVAKKLQFGPEQVMSTVARFGNTSASTIGIALVEARQAGRIPVGGKVLLGAFGGGFTWGAALLQF</sequence>
<feature type="region of interest" description="ACP-binding" evidence="10">
    <location>
        <begin position="258"/>
        <end position="262"/>
    </location>
</feature>
<dbReference type="RefSeq" id="WP_129349268.1">
    <property type="nucleotide sequence ID" value="NZ_CP026538.1"/>
</dbReference>
<dbReference type="Pfam" id="PF08545">
    <property type="entry name" value="ACP_syn_III"/>
    <property type="match status" value="1"/>
</dbReference>
<evidence type="ECO:0000256" key="9">
    <source>
        <dbReference type="ARBA" id="ARBA00023315"/>
    </source>
</evidence>
<dbReference type="EC" id="2.3.1.180" evidence="10"/>
<feature type="active site" evidence="10">
    <location>
        <position position="114"/>
    </location>
</feature>
<dbReference type="PANTHER" id="PTHR34069">
    <property type="entry name" value="3-OXOACYL-[ACYL-CARRIER-PROTEIN] SYNTHASE 3"/>
    <property type="match status" value="1"/>
</dbReference>
<dbReference type="HAMAP" id="MF_01815">
    <property type="entry name" value="FabH"/>
    <property type="match status" value="1"/>
</dbReference>
<dbReference type="NCBIfam" id="TIGR00747">
    <property type="entry name" value="fabH"/>
    <property type="match status" value="1"/>
</dbReference>
<dbReference type="PANTHER" id="PTHR34069:SF2">
    <property type="entry name" value="BETA-KETOACYL-[ACYL-CARRIER-PROTEIN] SYNTHASE III"/>
    <property type="match status" value="1"/>
</dbReference>
<evidence type="ECO:0000256" key="6">
    <source>
        <dbReference type="ARBA" id="ARBA00023098"/>
    </source>
</evidence>
<evidence type="ECO:0000256" key="4">
    <source>
        <dbReference type="ARBA" id="ARBA00022679"/>
    </source>
</evidence>
<comment type="function">
    <text evidence="10">Catalyzes the condensation reaction of fatty acid synthesis by the addition to an acyl acceptor of two carbons from malonyl-ACP. Catalyzes the first condensation reaction which initiates fatty acid synthesis and may therefore play a role in governing the total rate of fatty acid production. Possesses both acetoacetyl-ACP synthase and acetyl transacylase activities. Its substrate specificity determines the biosynthesis of branched-chain and/or straight-chain of fatty acids.</text>
</comment>
<evidence type="ECO:0000256" key="7">
    <source>
        <dbReference type="ARBA" id="ARBA00023160"/>
    </source>
</evidence>
<evidence type="ECO:0000256" key="2">
    <source>
        <dbReference type="ARBA" id="ARBA00022490"/>
    </source>
</evidence>
<evidence type="ECO:0000256" key="3">
    <source>
        <dbReference type="ARBA" id="ARBA00022516"/>
    </source>
</evidence>
<keyword evidence="8 10" id="KW-0511">Multifunctional enzyme</keyword>
<dbReference type="EMBL" id="CP026538">
    <property type="protein sequence ID" value="QAZ66208.1"/>
    <property type="molecule type" value="Genomic_DNA"/>
</dbReference>
<evidence type="ECO:0000259" key="12">
    <source>
        <dbReference type="Pfam" id="PF08545"/>
    </source>
</evidence>
<evidence type="ECO:0000256" key="8">
    <source>
        <dbReference type="ARBA" id="ARBA00023268"/>
    </source>
</evidence>
<feature type="domain" description="Beta-ketoacyl-[acyl-carrier-protein] synthase III N-terminal" evidence="12">
    <location>
        <begin position="109"/>
        <end position="189"/>
    </location>
</feature>
<comment type="pathway">
    <text evidence="10">Lipid metabolism; fatty acid biosynthesis.</text>
</comment>
<keyword evidence="2 10" id="KW-0963">Cytoplasm</keyword>
<evidence type="ECO:0000313" key="13">
    <source>
        <dbReference type="EMBL" id="QAZ66208.1"/>
    </source>
</evidence>
<evidence type="ECO:0000313" key="14">
    <source>
        <dbReference type="Proteomes" id="UP000293296"/>
    </source>
</evidence>
<comment type="subcellular location">
    <subcellularLocation>
        <location evidence="10">Cytoplasm</location>
    </subcellularLocation>
</comment>
<keyword evidence="3 10" id="KW-0444">Lipid biosynthesis</keyword>
<proteinExistence type="inferred from homology"/>
<dbReference type="CDD" id="cd00830">
    <property type="entry name" value="KAS_III"/>
    <property type="match status" value="1"/>
</dbReference>
<dbReference type="InterPro" id="IPR013751">
    <property type="entry name" value="ACP_syn_III_N"/>
</dbReference>
<dbReference type="InterPro" id="IPR013747">
    <property type="entry name" value="ACP_syn_III_C"/>
</dbReference>
<keyword evidence="14" id="KW-1185">Reference proteome</keyword>
<dbReference type="GO" id="GO:0033818">
    <property type="term" value="F:beta-ketoacyl-acyl-carrier-protein synthase III activity"/>
    <property type="evidence" value="ECO:0007669"/>
    <property type="project" value="UniProtKB-UniRule"/>
</dbReference>
<dbReference type="InterPro" id="IPR004655">
    <property type="entry name" value="FabH"/>
</dbReference>
<dbReference type="GO" id="GO:0004315">
    <property type="term" value="F:3-oxoacyl-[acyl-carrier-protein] synthase activity"/>
    <property type="evidence" value="ECO:0007669"/>
    <property type="project" value="InterPro"/>
</dbReference>
<evidence type="ECO:0000256" key="5">
    <source>
        <dbReference type="ARBA" id="ARBA00022832"/>
    </source>
</evidence>
<evidence type="ECO:0000259" key="11">
    <source>
        <dbReference type="Pfam" id="PF08541"/>
    </source>
</evidence>
<dbReference type="GO" id="GO:0044550">
    <property type="term" value="P:secondary metabolite biosynthetic process"/>
    <property type="evidence" value="ECO:0007669"/>
    <property type="project" value="TreeGrafter"/>
</dbReference>
<gene>
    <name evidence="10" type="primary">fabH</name>
    <name evidence="13" type="ORF">C3Y92_02710</name>
</gene>
<dbReference type="SUPFAM" id="SSF53901">
    <property type="entry name" value="Thiolase-like"/>
    <property type="match status" value="1"/>
</dbReference>
<dbReference type="KEGG" id="dcb:C3Y92_02710"/>
<comment type="domain">
    <text evidence="10">The last Arg residue of the ACP-binding site is essential for the weak association between ACP/AcpP and FabH.</text>
</comment>
<organism evidence="13 14">
    <name type="scientific">Solidesulfovibrio carbinolicus</name>
    <dbReference type="NCBI Taxonomy" id="296842"/>
    <lineage>
        <taxon>Bacteria</taxon>
        <taxon>Pseudomonadati</taxon>
        <taxon>Thermodesulfobacteriota</taxon>
        <taxon>Desulfovibrionia</taxon>
        <taxon>Desulfovibrionales</taxon>
        <taxon>Desulfovibrionaceae</taxon>
        <taxon>Solidesulfovibrio</taxon>
    </lineage>
</organism>
<dbReference type="NCBIfam" id="NF006829">
    <property type="entry name" value="PRK09352.1"/>
    <property type="match status" value="1"/>
</dbReference>
<feature type="active site" evidence="10">
    <location>
        <position position="257"/>
    </location>
</feature>
<evidence type="ECO:0000256" key="10">
    <source>
        <dbReference type="HAMAP-Rule" id="MF_01815"/>
    </source>
</evidence>
<evidence type="ECO:0000256" key="1">
    <source>
        <dbReference type="ARBA" id="ARBA00008642"/>
    </source>
</evidence>
<dbReference type="Gene3D" id="3.40.47.10">
    <property type="match status" value="1"/>
</dbReference>
<name>A0A4P6HM95_9BACT</name>
<feature type="active site" evidence="10">
    <location>
        <position position="287"/>
    </location>
</feature>
<dbReference type="GO" id="GO:0006633">
    <property type="term" value="P:fatty acid biosynthetic process"/>
    <property type="evidence" value="ECO:0007669"/>
    <property type="project" value="UniProtKB-UniRule"/>
</dbReference>
<comment type="catalytic activity">
    <reaction evidence="10">
        <text>malonyl-[ACP] + acetyl-CoA + H(+) = 3-oxobutanoyl-[ACP] + CO2 + CoA</text>
        <dbReference type="Rhea" id="RHEA:12080"/>
        <dbReference type="Rhea" id="RHEA-COMP:9623"/>
        <dbReference type="Rhea" id="RHEA-COMP:9625"/>
        <dbReference type="ChEBI" id="CHEBI:15378"/>
        <dbReference type="ChEBI" id="CHEBI:16526"/>
        <dbReference type="ChEBI" id="CHEBI:57287"/>
        <dbReference type="ChEBI" id="CHEBI:57288"/>
        <dbReference type="ChEBI" id="CHEBI:78449"/>
        <dbReference type="ChEBI" id="CHEBI:78450"/>
        <dbReference type="EC" id="2.3.1.180"/>
    </reaction>
</comment>